<dbReference type="PROSITE" id="PS51649">
    <property type="entry name" value="NPH3"/>
    <property type="match status" value="1"/>
</dbReference>
<feature type="domain" description="BTB" evidence="5">
    <location>
        <begin position="51"/>
        <end position="119"/>
    </location>
</feature>
<dbReference type="Gene3D" id="3.30.710.10">
    <property type="entry name" value="Potassium Channel Kv1.1, Chain A"/>
    <property type="match status" value="1"/>
</dbReference>
<gene>
    <name evidence="7" type="ORF">CSSPJE1EN2_LOCUS18484</name>
</gene>
<dbReference type="InterPro" id="IPR027356">
    <property type="entry name" value="NPH3_dom"/>
</dbReference>
<dbReference type="Pfam" id="PF03000">
    <property type="entry name" value="NPH3"/>
    <property type="match status" value="1"/>
</dbReference>
<evidence type="ECO:0000256" key="2">
    <source>
        <dbReference type="ARBA" id="ARBA00022786"/>
    </source>
</evidence>
<feature type="compositionally biased region" description="Basic residues" evidence="4">
    <location>
        <begin position="639"/>
        <end position="649"/>
    </location>
</feature>
<dbReference type="PANTHER" id="PTHR32370">
    <property type="entry name" value="OS12G0117600 PROTEIN"/>
    <property type="match status" value="1"/>
</dbReference>
<feature type="domain" description="NPH3" evidence="6">
    <location>
        <begin position="232"/>
        <end position="518"/>
    </location>
</feature>
<dbReference type="InterPro" id="IPR043454">
    <property type="entry name" value="NPH3/RPT2-like"/>
</dbReference>
<dbReference type="Pfam" id="PF00651">
    <property type="entry name" value="BTB"/>
    <property type="match status" value="1"/>
</dbReference>
<accession>A0ABP1BLV9</accession>
<name>A0ABP1BLV9_9BRYO</name>
<sequence>MAVTPKSGKLPSQLPAKRYQSLDMVSGRRSSRSSFSRKRTNDWVLTADVPSDLVVEAGGLNFSLHKFPLVARCGRIRKLIANIEDSEANRLELSDVPGGAEAFDLAAKFCYGINFEITPSNVAVLRCAAEYLEMTESFGENNLVSRTEVFLSEVILQNLEESIAVLHNCENLLPLAEDLLIVSRCIEASATKACRQQIASSINHPDFGGSGRSDNFKRSFSSNTPYKVPLADWWVEDLAVLRIDFYQRVIAALRCKGLHAETIGAALMHYAHRSLKGLNRKQNGHMLFLQVHESAARSEHEQRILLETIVSLLPSEKNVVPCSFLFSLLRTAIILDTTVACRLDLEARIGMQLEQATLDDLLIPSFSYTGDTLFDVDIVQHIVVNFLQQDESDDLQVPHPMYDSDGVSSLSQSAIMNVAKLVDSYLAEIAPDANLKLAKFVSLAEILPEYARVVDDGLYRAIDIYLKAHPALAELERQKLCKLMDCQKLSQEACTHAAQNERLPVQVVVQVLYFEQLRMRNAMAAAGASAGYGDRGVLYSQRISGNLSAAHSPKDSYASIRRENRELKLEVARMRMRLTDLEKDHASMKQVMLEKPTKPTIISSVSRKFSRLNPFARRDSREDTSEDRPLQTPNSRTRVFGRRRRHSIS</sequence>
<evidence type="ECO:0000256" key="3">
    <source>
        <dbReference type="SAM" id="Coils"/>
    </source>
</evidence>
<evidence type="ECO:0000259" key="5">
    <source>
        <dbReference type="PROSITE" id="PS50097"/>
    </source>
</evidence>
<keyword evidence="3" id="KW-0175">Coiled coil</keyword>
<feature type="compositionally biased region" description="Basic and acidic residues" evidence="4">
    <location>
        <begin position="616"/>
        <end position="629"/>
    </location>
</feature>
<evidence type="ECO:0000256" key="1">
    <source>
        <dbReference type="ARBA" id="ARBA00004906"/>
    </source>
</evidence>
<keyword evidence="8" id="KW-1185">Reference proteome</keyword>
<proteinExistence type="predicted"/>
<evidence type="ECO:0000313" key="8">
    <source>
        <dbReference type="Proteomes" id="UP001497522"/>
    </source>
</evidence>
<dbReference type="EMBL" id="OZ023706">
    <property type="protein sequence ID" value="CAK9876262.1"/>
    <property type="molecule type" value="Genomic_DNA"/>
</dbReference>
<keyword evidence="2" id="KW-0833">Ubl conjugation pathway</keyword>
<evidence type="ECO:0000259" key="6">
    <source>
        <dbReference type="PROSITE" id="PS51649"/>
    </source>
</evidence>
<evidence type="ECO:0000313" key="7">
    <source>
        <dbReference type="EMBL" id="CAK9876262.1"/>
    </source>
</evidence>
<organism evidence="7 8">
    <name type="scientific">Sphagnum jensenii</name>
    <dbReference type="NCBI Taxonomy" id="128206"/>
    <lineage>
        <taxon>Eukaryota</taxon>
        <taxon>Viridiplantae</taxon>
        <taxon>Streptophyta</taxon>
        <taxon>Embryophyta</taxon>
        <taxon>Bryophyta</taxon>
        <taxon>Sphagnophytina</taxon>
        <taxon>Sphagnopsida</taxon>
        <taxon>Sphagnales</taxon>
        <taxon>Sphagnaceae</taxon>
        <taxon>Sphagnum</taxon>
    </lineage>
</organism>
<dbReference type="Proteomes" id="UP001497522">
    <property type="component" value="Chromosome 5"/>
</dbReference>
<feature type="coiled-coil region" evidence="3">
    <location>
        <begin position="557"/>
        <end position="584"/>
    </location>
</feature>
<comment type="pathway">
    <text evidence="1">Protein modification; protein ubiquitination.</text>
</comment>
<protein>
    <recommendedName>
        <fullName evidence="9">Phototropic-responsive NPH3 family protein</fullName>
    </recommendedName>
</protein>
<reference evidence="7" key="1">
    <citation type="submission" date="2024-03" db="EMBL/GenBank/DDBJ databases">
        <authorList>
            <consortium name="ELIXIR-Norway"/>
            <consortium name="Elixir Norway"/>
        </authorList>
    </citation>
    <scope>NUCLEOTIDE SEQUENCE</scope>
</reference>
<dbReference type="InterPro" id="IPR011333">
    <property type="entry name" value="SKP1/BTB/POZ_sf"/>
</dbReference>
<dbReference type="PROSITE" id="PS50097">
    <property type="entry name" value="BTB"/>
    <property type="match status" value="1"/>
</dbReference>
<dbReference type="InterPro" id="IPR000210">
    <property type="entry name" value="BTB/POZ_dom"/>
</dbReference>
<evidence type="ECO:0000256" key="4">
    <source>
        <dbReference type="SAM" id="MobiDB-lite"/>
    </source>
</evidence>
<feature type="region of interest" description="Disordered" evidence="4">
    <location>
        <begin position="613"/>
        <end position="649"/>
    </location>
</feature>
<evidence type="ECO:0008006" key="9">
    <source>
        <dbReference type="Google" id="ProtNLM"/>
    </source>
</evidence>
<dbReference type="SUPFAM" id="SSF54695">
    <property type="entry name" value="POZ domain"/>
    <property type="match status" value="1"/>
</dbReference>